<gene>
    <name evidence="10" type="ORF">MNOR_LOCUS27121</name>
</gene>
<evidence type="ECO:0000256" key="1">
    <source>
        <dbReference type="ARBA" id="ARBA00004370"/>
    </source>
</evidence>
<accession>A0AAV2RQ28</accession>
<protein>
    <recommendedName>
        <fullName evidence="9">G-protein coupled receptors family 1 profile domain-containing protein</fullName>
    </recommendedName>
</protein>
<dbReference type="Proteomes" id="UP001497623">
    <property type="component" value="Unassembled WGS sequence"/>
</dbReference>
<sequence>MARLSLQVLLLLVSLLTLWRSCGHGRGGSNAHGKQQGKSATLRIEMRWRGTFAAVMTGSRPPLVTDLSVAQSNIYMAMVLSPPLKIRKCINHDFLSKCVLAPLNAKSHIHNFFRYIFCACFKSMCTPTNQTSNFTEEEYDPRIDTMMECVYQTIFPIFLAFGFLTNLVNILVLRNLKNKKMKKQLNQAVTTTLNYLITLAATQMVACIGLCFSIIHLDRESLAYGWAFYYAHYDIPIVNASTSASVYIVVGLSIDRFIAVCLPDYYTRVSAPYLAKFRIIAALIVPILLYIPNSLSTSVVCGKDGMGWTYVPNINSNFEWFYFLLFEELCHRIFPALILVVLNISIIIGFRKLSKKREKFLKKPKEEPNKSLVTKKEDTSSRQSQENFLLFLLVSIVIAFLVTTLPAAVLALTDTIGTSLATFEFEVGRFTGDVLRVWDYGIMTPTSWYYDHDVNVMAIWDLGTMTLK</sequence>
<evidence type="ECO:0000256" key="7">
    <source>
        <dbReference type="SAM" id="Phobius"/>
    </source>
</evidence>
<feature type="chain" id="PRO_5043943224" description="G-protein coupled receptors family 1 profile domain-containing protein" evidence="8">
    <location>
        <begin position="24"/>
        <end position="468"/>
    </location>
</feature>
<dbReference type="InterPro" id="IPR053093">
    <property type="entry name" value="GPCR-like"/>
</dbReference>
<keyword evidence="11" id="KW-1185">Reference proteome</keyword>
<reference evidence="10 11" key="1">
    <citation type="submission" date="2024-05" db="EMBL/GenBank/DDBJ databases">
        <authorList>
            <person name="Wallberg A."/>
        </authorList>
    </citation>
    <scope>NUCLEOTIDE SEQUENCE [LARGE SCALE GENOMIC DNA]</scope>
</reference>
<evidence type="ECO:0000256" key="4">
    <source>
        <dbReference type="ARBA" id="ARBA00022989"/>
    </source>
</evidence>
<keyword evidence="3 6" id="KW-0812">Transmembrane</keyword>
<dbReference type="InterPro" id="IPR017452">
    <property type="entry name" value="GPCR_Rhodpsn_7TM"/>
</dbReference>
<feature type="transmembrane region" description="Helical" evidence="7">
    <location>
        <begin position="150"/>
        <end position="172"/>
    </location>
</feature>
<dbReference type="InterPro" id="IPR000276">
    <property type="entry name" value="GPCR_Rhodpsn"/>
</dbReference>
<comment type="subcellular location">
    <subcellularLocation>
        <location evidence="1">Membrane</location>
    </subcellularLocation>
</comment>
<dbReference type="PROSITE" id="PS50262">
    <property type="entry name" value="G_PROTEIN_RECEP_F1_2"/>
    <property type="match status" value="1"/>
</dbReference>
<evidence type="ECO:0000313" key="10">
    <source>
        <dbReference type="EMBL" id="CAL4133105.1"/>
    </source>
</evidence>
<feature type="transmembrane region" description="Helical" evidence="7">
    <location>
        <begin position="333"/>
        <end position="353"/>
    </location>
</feature>
<dbReference type="PANTHER" id="PTHR47760:SF1">
    <property type="entry name" value="G-PROTEIN COUPLED RECEPTORS FAMILY 1 PROFILE DOMAIN-CONTAINING PROTEIN"/>
    <property type="match status" value="1"/>
</dbReference>
<keyword evidence="6" id="KW-0297">G-protein coupled receptor</keyword>
<dbReference type="PROSITE" id="PS00237">
    <property type="entry name" value="G_PROTEIN_RECEP_F1_1"/>
    <property type="match status" value="1"/>
</dbReference>
<dbReference type="Pfam" id="PF00001">
    <property type="entry name" value="7tm_1"/>
    <property type="match status" value="1"/>
</dbReference>
<dbReference type="EMBL" id="CAXKWB010028050">
    <property type="protein sequence ID" value="CAL4133105.1"/>
    <property type="molecule type" value="Genomic_DNA"/>
</dbReference>
<evidence type="ECO:0000256" key="8">
    <source>
        <dbReference type="SAM" id="SignalP"/>
    </source>
</evidence>
<evidence type="ECO:0000256" key="5">
    <source>
        <dbReference type="ARBA" id="ARBA00023136"/>
    </source>
</evidence>
<evidence type="ECO:0000313" key="11">
    <source>
        <dbReference type="Proteomes" id="UP001497623"/>
    </source>
</evidence>
<evidence type="ECO:0000256" key="6">
    <source>
        <dbReference type="RuleBase" id="RU000688"/>
    </source>
</evidence>
<keyword evidence="4 7" id="KW-1133">Transmembrane helix</keyword>
<dbReference type="CDD" id="cd14978">
    <property type="entry name" value="7tmA_FMRFamide_R-like"/>
    <property type="match status" value="1"/>
</dbReference>
<comment type="caution">
    <text evidence="10">The sequence shown here is derived from an EMBL/GenBank/DDBJ whole genome shotgun (WGS) entry which is preliminary data.</text>
</comment>
<dbReference type="GO" id="GO:0004930">
    <property type="term" value="F:G protein-coupled receptor activity"/>
    <property type="evidence" value="ECO:0007669"/>
    <property type="project" value="UniProtKB-KW"/>
</dbReference>
<feature type="transmembrane region" description="Helical" evidence="7">
    <location>
        <begin position="273"/>
        <end position="291"/>
    </location>
</feature>
<feature type="domain" description="G-protein coupled receptors family 1 profile" evidence="9">
    <location>
        <begin position="168"/>
        <end position="416"/>
    </location>
</feature>
<feature type="non-terminal residue" evidence="10">
    <location>
        <position position="468"/>
    </location>
</feature>
<name>A0AAV2RQ28_MEGNR</name>
<comment type="similarity">
    <text evidence="2 6">Belongs to the G-protein coupled receptor 1 family.</text>
</comment>
<evidence type="ECO:0000256" key="2">
    <source>
        <dbReference type="ARBA" id="ARBA00010663"/>
    </source>
</evidence>
<feature type="signal peptide" evidence="8">
    <location>
        <begin position="1"/>
        <end position="23"/>
    </location>
</feature>
<evidence type="ECO:0000256" key="3">
    <source>
        <dbReference type="ARBA" id="ARBA00022692"/>
    </source>
</evidence>
<dbReference type="GO" id="GO:0016020">
    <property type="term" value="C:membrane"/>
    <property type="evidence" value="ECO:0007669"/>
    <property type="project" value="UniProtKB-SubCell"/>
</dbReference>
<evidence type="ECO:0000259" key="9">
    <source>
        <dbReference type="PROSITE" id="PS50262"/>
    </source>
</evidence>
<dbReference type="SUPFAM" id="SSF81321">
    <property type="entry name" value="Family A G protein-coupled receptor-like"/>
    <property type="match status" value="1"/>
</dbReference>
<feature type="transmembrane region" description="Helical" evidence="7">
    <location>
        <begin position="237"/>
        <end position="261"/>
    </location>
</feature>
<keyword evidence="6" id="KW-0807">Transducer</keyword>
<keyword evidence="6" id="KW-0675">Receptor</keyword>
<dbReference type="PRINTS" id="PR00237">
    <property type="entry name" value="GPCRRHODOPSN"/>
</dbReference>
<dbReference type="AlphaFoldDB" id="A0AAV2RQ28"/>
<dbReference type="Gene3D" id="1.20.1070.10">
    <property type="entry name" value="Rhodopsin 7-helix transmembrane proteins"/>
    <property type="match status" value="1"/>
</dbReference>
<proteinExistence type="inferred from homology"/>
<dbReference type="PANTHER" id="PTHR47760">
    <property type="entry name" value="G-PROTEIN COUPLED RECEPTOR B0563.6-LIKE PROTEIN-RELATED"/>
    <property type="match status" value="1"/>
</dbReference>
<organism evidence="10 11">
    <name type="scientific">Meganyctiphanes norvegica</name>
    <name type="common">Northern krill</name>
    <name type="synonym">Thysanopoda norvegica</name>
    <dbReference type="NCBI Taxonomy" id="48144"/>
    <lineage>
        <taxon>Eukaryota</taxon>
        <taxon>Metazoa</taxon>
        <taxon>Ecdysozoa</taxon>
        <taxon>Arthropoda</taxon>
        <taxon>Crustacea</taxon>
        <taxon>Multicrustacea</taxon>
        <taxon>Malacostraca</taxon>
        <taxon>Eumalacostraca</taxon>
        <taxon>Eucarida</taxon>
        <taxon>Euphausiacea</taxon>
        <taxon>Euphausiidae</taxon>
        <taxon>Meganyctiphanes</taxon>
    </lineage>
</organism>
<keyword evidence="5 7" id="KW-0472">Membrane</keyword>
<feature type="transmembrane region" description="Helical" evidence="7">
    <location>
        <begin position="388"/>
        <end position="412"/>
    </location>
</feature>
<keyword evidence="8" id="KW-0732">Signal</keyword>
<feature type="transmembrane region" description="Helical" evidence="7">
    <location>
        <begin position="193"/>
        <end position="217"/>
    </location>
</feature>